<name>A0A383B0A1_9ZZZZ</name>
<protein>
    <submittedName>
        <fullName evidence="1">Uncharacterized protein</fullName>
    </submittedName>
</protein>
<organism evidence="1">
    <name type="scientific">marine metagenome</name>
    <dbReference type="NCBI Taxonomy" id="408172"/>
    <lineage>
        <taxon>unclassified sequences</taxon>
        <taxon>metagenomes</taxon>
        <taxon>ecological metagenomes</taxon>
    </lineage>
</organism>
<evidence type="ECO:0000313" key="1">
    <source>
        <dbReference type="EMBL" id="SVE13220.1"/>
    </source>
</evidence>
<sequence length="41" mass="4411">MAQELEKVGAVIDDLNRTADEAVTAKTMLTRFTDIVSGRSG</sequence>
<reference evidence="1" key="1">
    <citation type="submission" date="2018-05" db="EMBL/GenBank/DDBJ databases">
        <authorList>
            <person name="Lanie J.A."/>
            <person name="Ng W.-L."/>
            <person name="Kazmierczak K.M."/>
            <person name="Andrzejewski T.M."/>
            <person name="Davidsen T.M."/>
            <person name="Wayne K.J."/>
            <person name="Tettelin H."/>
            <person name="Glass J.I."/>
            <person name="Rusch D."/>
            <person name="Podicherti R."/>
            <person name="Tsui H.-C.T."/>
            <person name="Winkler M.E."/>
        </authorList>
    </citation>
    <scope>NUCLEOTIDE SEQUENCE</scope>
</reference>
<accession>A0A383B0A1</accession>
<proteinExistence type="predicted"/>
<gene>
    <name evidence="1" type="ORF">METZ01_LOCUS466074</name>
</gene>
<dbReference type="EMBL" id="UINC01196282">
    <property type="protein sequence ID" value="SVE13220.1"/>
    <property type="molecule type" value="Genomic_DNA"/>
</dbReference>
<dbReference type="AlphaFoldDB" id="A0A383B0A1"/>